<dbReference type="RefSeq" id="WP_147743163.1">
    <property type="nucleotide sequence ID" value="NZ_VRUR01000001.1"/>
</dbReference>
<keyword evidence="2" id="KW-1185">Reference proteome</keyword>
<name>A0A5C8VB29_9FLAO</name>
<sequence length="168" mass="19409">MKNLCIIVFFFAANLIIAQHSPGCSSQSYALMDYWVGDWNVYENDELVGTNSIEKIVDGCAVLENWKSKFGQPGLSLFYIDNKTKTWKQIWVTGQSNKPWGQKEKSLIYHKKDSLLIFQGSYVVKQENYLDRTLLLKQSDTEVLQTIQISKDGGLTWETTFNAFYKRK</sequence>
<accession>A0A5C8VB29</accession>
<evidence type="ECO:0000313" key="1">
    <source>
        <dbReference type="EMBL" id="TXN38300.1"/>
    </source>
</evidence>
<protein>
    <recommendedName>
        <fullName evidence="3">DUF1579 domain-containing protein</fullName>
    </recommendedName>
</protein>
<gene>
    <name evidence="1" type="ORF">FVB32_08395</name>
</gene>
<dbReference type="Proteomes" id="UP000321456">
    <property type="component" value="Unassembled WGS sequence"/>
</dbReference>
<organism evidence="1 2">
    <name type="scientific">Flagellimonas hymeniacidonis</name>
    <dbReference type="NCBI Taxonomy" id="2603628"/>
    <lineage>
        <taxon>Bacteria</taxon>
        <taxon>Pseudomonadati</taxon>
        <taxon>Bacteroidota</taxon>
        <taxon>Flavobacteriia</taxon>
        <taxon>Flavobacteriales</taxon>
        <taxon>Flavobacteriaceae</taxon>
        <taxon>Flagellimonas</taxon>
    </lineage>
</organism>
<evidence type="ECO:0000313" key="2">
    <source>
        <dbReference type="Proteomes" id="UP000321456"/>
    </source>
</evidence>
<dbReference type="AlphaFoldDB" id="A0A5C8VB29"/>
<evidence type="ECO:0008006" key="3">
    <source>
        <dbReference type="Google" id="ProtNLM"/>
    </source>
</evidence>
<dbReference type="EMBL" id="VRUR01000001">
    <property type="protein sequence ID" value="TXN38300.1"/>
    <property type="molecule type" value="Genomic_DNA"/>
</dbReference>
<proteinExistence type="predicted"/>
<reference evidence="1 2" key="1">
    <citation type="submission" date="2019-08" db="EMBL/GenBank/DDBJ databases">
        <title>Professor.</title>
        <authorList>
            <person name="Park J.S."/>
        </authorList>
    </citation>
    <scope>NUCLEOTIDE SEQUENCE [LARGE SCALE GENOMIC DNA]</scope>
    <source>
        <strain evidence="1 2">176CP5-101</strain>
    </source>
</reference>
<comment type="caution">
    <text evidence="1">The sequence shown here is derived from an EMBL/GenBank/DDBJ whole genome shotgun (WGS) entry which is preliminary data.</text>
</comment>